<evidence type="ECO:0000313" key="2">
    <source>
        <dbReference type="Proteomes" id="UP000178121"/>
    </source>
</evidence>
<evidence type="ECO:0008006" key="3">
    <source>
        <dbReference type="Google" id="ProtNLM"/>
    </source>
</evidence>
<dbReference type="EMBL" id="MHRI01000030">
    <property type="protein sequence ID" value="OHA20332.1"/>
    <property type="molecule type" value="Genomic_DNA"/>
</dbReference>
<dbReference type="SUPFAM" id="SSF143011">
    <property type="entry name" value="RelE-like"/>
    <property type="match status" value="1"/>
</dbReference>
<comment type="caution">
    <text evidence="1">The sequence shown here is derived from an EMBL/GenBank/DDBJ whole genome shotgun (WGS) entry which is preliminary data.</text>
</comment>
<name>A0A1G2MBB6_9BACT</name>
<protein>
    <recommendedName>
        <fullName evidence="3">Addiction module toxin RelE</fullName>
    </recommendedName>
</protein>
<gene>
    <name evidence="1" type="ORF">A2849_00975</name>
</gene>
<sequence>MLYYSARFRKQWKRLPLKVRDEAALRLETLQVHEFDSLLNNHKLSGKYAEYRSINVTGDIRIAYKRGPDGFYLFAIGTHSELYK</sequence>
<dbReference type="Gene3D" id="3.30.2310.20">
    <property type="entry name" value="RelE-like"/>
    <property type="match status" value="1"/>
</dbReference>
<dbReference type="InterPro" id="IPR035093">
    <property type="entry name" value="RelE/ParE_toxin_dom_sf"/>
</dbReference>
<dbReference type="Pfam" id="PF15738">
    <property type="entry name" value="YafQ_toxin"/>
    <property type="match status" value="1"/>
</dbReference>
<proteinExistence type="predicted"/>
<organism evidence="1 2">
    <name type="scientific">Candidatus Taylorbacteria bacterium RIFCSPHIGHO2_01_FULL_51_15</name>
    <dbReference type="NCBI Taxonomy" id="1802304"/>
    <lineage>
        <taxon>Bacteria</taxon>
        <taxon>Candidatus Tayloriibacteriota</taxon>
    </lineage>
</organism>
<dbReference type="Proteomes" id="UP000178121">
    <property type="component" value="Unassembled WGS sequence"/>
</dbReference>
<evidence type="ECO:0000313" key="1">
    <source>
        <dbReference type="EMBL" id="OHA20332.1"/>
    </source>
</evidence>
<accession>A0A1G2MBB6</accession>
<dbReference type="AlphaFoldDB" id="A0A1G2MBB6"/>
<reference evidence="1 2" key="1">
    <citation type="journal article" date="2016" name="Nat. Commun.">
        <title>Thousands of microbial genomes shed light on interconnected biogeochemical processes in an aquifer system.</title>
        <authorList>
            <person name="Anantharaman K."/>
            <person name="Brown C.T."/>
            <person name="Hug L.A."/>
            <person name="Sharon I."/>
            <person name="Castelle C.J."/>
            <person name="Probst A.J."/>
            <person name="Thomas B.C."/>
            <person name="Singh A."/>
            <person name="Wilkins M.J."/>
            <person name="Karaoz U."/>
            <person name="Brodie E.L."/>
            <person name="Williams K.H."/>
            <person name="Hubbard S.S."/>
            <person name="Banfield J.F."/>
        </authorList>
    </citation>
    <scope>NUCLEOTIDE SEQUENCE [LARGE SCALE GENOMIC DNA]</scope>
</reference>
<dbReference type="InterPro" id="IPR004386">
    <property type="entry name" value="Toxin_YafQ-like"/>
</dbReference>